<dbReference type="GeneID" id="103122422"/>
<dbReference type="InterPro" id="IPR020447">
    <property type="entry name" value="IL-9"/>
</dbReference>
<dbReference type="OrthoDB" id="9831043at2759"/>
<protein>
    <submittedName>
        <fullName evidence="10">Interleukin-9</fullName>
    </submittedName>
</protein>
<evidence type="ECO:0000256" key="2">
    <source>
        <dbReference type="ARBA" id="ARBA00007621"/>
    </source>
</evidence>
<dbReference type="InterPro" id="IPR018049">
    <property type="entry name" value="IL-7/IL-9_CS"/>
</dbReference>
<gene>
    <name evidence="10" type="primary">IL9</name>
</gene>
<dbReference type="PANTHER" id="PTHR16926">
    <property type="entry name" value="INTERLEUKIN 9"/>
    <property type="match status" value="1"/>
</dbReference>
<dbReference type="PRINTS" id="PR01926">
    <property type="entry name" value="INTERLEUKIN9"/>
</dbReference>
<keyword evidence="6" id="KW-0339">Growth factor</keyword>
<proteinExistence type="inferred from homology"/>
<accession>A0A1S3AD00</accession>
<dbReference type="GO" id="GO:0005140">
    <property type="term" value="F:interleukin-9 receptor binding"/>
    <property type="evidence" value="ECO:0007669"/>
    <property type="project" value="TreeGrafter"/>
</dbReference>
<reference evidence="10" key="2">
    <citation type="submission" date="2025-08" db="UniProtKB">
        <authorList>
            <consortium name="RefSeq"/>
        </authorList>
    </citation>
    <scope>IDENTIFICATION</scope>
</reference>
<dbReference type="AlphaFoldDB" id="A0A1S3AD00"/>
<evidence type="ECO:0000256" key="6">
    <source>
        <dbReference type="ARBA" id="ARBA00023030"/>
    </source>
</evidence>
<dbReference type="RefSeq" id="XP_007533086.1">
    <property type="nucleotide sequence ID" value="XM_007533024.1"/>
</dbReference>
<comment type="similarity">
    <text evidence="2">Belongs to the IL-7/IL-9 family.</text>
</comment>
<reference evidence="9" key="1">
    <citation type="submission" date="2025-05" db="UniProtKB">
        <authorList>
            <consortium name="RefSeq"/>
        </authorList>
    </citation>
    <scope>NUCLEOTIDE SEQUENCE [LARGE SCALE GENOMIC DNA]</scope>
</reference>
<dbReference type="eggNOG" id="ENOG502TDE1">
    <property type="taxonomic scope" value="Eukaryota"/>
</dbReference>
<evidence type="ECO:0000256" key="3">
    <source>
        <dbReference type="ARBA" id="ARBA00022514"/>
    </source>
</evidence>
<keyword evidence="3" id="KW-0202">Cytokine</keyword>
<evidence type="ECO:0000256" key="4">
    <source>
        <dbReference type="ARBA" id="ARBA00022525"/>
    </source>
</evidence>
<feature type="signal peptide" evidence="8">
    <location>
        <begin position="1"/>
        <end position="18"/>
    </location>
</feature>
<dbReference type="PANTHER" id="PTHR16926:SF1">
    <property type="entry name" value="INTERLEUKIN-9"/>
    <property type="match status" value="1"/>
</dbReference>
<keyword evidence="4" id="KW-0964">Secreted</keyword>
<keyword evidence="7" id="KW-0325">Glycoprotein</keyword>
<evidence type="ECO:0000256" key="8">
    <source>
        <dbReference type="SAM" id="SignalP"/>
    </source>
</evidence>
<comment type="subcellular location">
    <subcellularLocation>
        <location evidence="1">Secreted</location>
    </subcellularLocation>
</comment>
<evidence type="ECO:0000256" key="7">
    <source>
        <dbReference type="ARBA" id="ARBA00023180"/>
    </source>
</evidence>
<dbReference type="Proteomes" id="UP001652624">
    <property type="component" value="Chromosome 2"/>
</dbReference>
<dbReference type="GO" id="GO:0005125">
    <property type="term" value="F:cytokine activity"/>
    <property type="evidence" value="ECO:0007669"/>
    <property type="project" value="UniProtKB-KW"/>
</dbReference>
<evidence type="ECO:0000256" key="5">
    <source>
        <dbReference type="ARBA" id="ARBA00022729"/>
    </source>
</evidence>
<dbReference type="FunCoup" id="A0A1S3AD00">
    <property type="interactions" value="1"/>
</dbReference>
<dbReference type="PROSITE" id="PS00255">
    <property type="entry name" value="INTERLEUKIN_7_9"/>
    <property type="match status" value="1"/>
</dbReference>
<sequence length="139" mass="15396">MLLPVVLTSALLFFSVAGKVCLTRQGILYTNHLINTLKEHPPKCSCSTNVTDCLCLPIPTDNCTTPCFQEGLSQMINATETSFHSALYKLRKIIGVLKSNKCQFFSCEQPCNQTTTGNIPTFLKSLLEVFQKETMKGTI</sequence>
<dbReference type="InParanoid" id="A0A1S3AD00"/>
<dbReference type="GO" id="GO:0006955">
    <property type="term" value="P:immune response"/>
    <property type="evidence" value="ECO:0007669"/>
    <property type="project" value="InterPro"/>
</dbReference>
<name>A0A1S3AD00_ERIEU</name>
<keyword evidence="5 8" id="KW-0732">Signal</keyword>
<evidence type="ECO:0000313" key="9">
    <source>
        <dbReference type="Proteomes" id="UP001652624"/>
    </source>
</evidence>
<dbReference type="GO" id="GO:0008083">
    <property type="term" value="F:growth factor activity"/>
    <property type="evidence" value="ECO:0007669"/>
    <property type="project" value="UniProtKB-KW"/>
</dbReference>
<feature type="chain" id="PRO_5010226240" evidence="8">
    <location>
        <begin position="19"/>
        <end position="139"/>
    </location>
</feature>
<evidence type="ECO:0000256" key="1">
    <source>
        <dbReference type="ARBA" id="ARBA00004613"/>
    </source>
</evidence>
<organism evidence="9 10">
    <name type="scientific">Erinaceus europaeus</name>
    <name type="common">Western European hedgehog</name>
    <dbReference type="NCBI Taxonomy" id="9365"/>
    <lineage>
        <taxon>Eukaryota</taxon>
        <taxon>Metazoa</taxon>
        <taxon>Chordata</taxon>
        <taxon>Craniata</taxon>
        <taxon>Vertebrata</taxon>
        <taxon>Euteleostomi</taxon>
        <taxon>Mammalia</taxon>
        <taxon>Eutheria</taxon>
        <taxon>Laurasiatheria</taxon>
        <taxon>Eulipotyphla</taxon>
        <taxon>Erinaceidae</taxon>
        <taxon>Erinaceinae</taxon>
        <taxon>Erinaceus</taxon>
    </lineage>
</organism>
<dbReference type="GO" id="GO:0005615">
    <property type="term" value="C:extracellular space"/>
    <property type="evidence" value="ECO:0007669"/>
    <property type="project" value="UniProtKB-KW"/>
</dbReference>
<evidence type="ECO:0000313" key="10">
    <source>
        <dbReference type="RefSeq" id="XP_007533086.1"/>
    </source>
</evidence>
<keyword evidence="9" id="KW-1185">Reference proteome</keyword>
<dbReference type="CTD" id="3578"/>